<dbReference type="Gene3D" id="2.60.40.60">
    <property type="entry name" value="Cadherins"/>
    <property type="match status" value="1"/>
</dbReference>
<dbReference type="SUPFAM" id="SSF49313">
    <property type="entry name" value="Cadherin-like"/>
    <property type="match status" value="1"/>
</dbReference>
<keyword evidence="2" id="KW-0732">Signal</keyword>
<evidence type="ECO:0000313" key="5">
    <source>
        <dbReference type="Proteomes" id="UP000324222"/>
    </source>
</evidence>
<evidence type="ECO:0000259" key="3">
    <source>
        <dbReference type="PROSITE" id="PS50268"/>
    </source>
</evidence>
<comment type="caution">
    <text evidence="4">The sequence shown here is derived from an EMBL/GenBank/DDBJ whole genome shotgun (WGS) entry which is preliminary data.</text>
</comment>
<evidence type="ECO:0000256" key="2">
    <source>
        <dbReference type="SAM" id="SignalP"/>
    </source>
</evidence>
<dbReference type="CDD" id="cd11304">
    <property type="entry name" value="Cadherin_repeat"/>
    <property type="match status" value="1"/>
</dbReference>
<reference evidence="4 5" key="1">
    <citation type="submission" date="2019-05" db="EMBL/GenBank/DDBJ databases">
        <title>Another draft genome of Portunus trituberculatus and its Hox gene families provides insights of decapod evolution.</title>
        <authorList>
            <person name="Jeong J.-H."/>
            <person name="Song I."/>
            <person name="Kim S."/>
            <person name="Choi T."/>
            <person name="Kim D."/>
            <person name="Ryu S."/>
            <person name="Kim W."/>
        </authorList>
    </citation>
    <scope>NUCLEOTIDE SEQUENCE [LARGE SCALE GENOMIC DNA]</scope>
    <source>
        <tissue evidence="4">Muscle</tissue>
    </source>
</reference>
<proteinExistence type="predicted"/>
<evidence type="ECO:0000256" key="1">
    <source>
        <dbReference type="PROSITE-ProRule" id="PRU00043"/>
    </source>
</evidence>
<dbReference type="OrthoDB" id="6491773at2759"/>
<dbReference type="InterPro" id="IPR015919">
    <property type="entry name" value="Cadherin-like_sf"/>
</dbReference>
<feature type="signal peptide" evidence="2">
    <location>
        <begin position="1"/>
        <end position="21"/>
    </location>
</feature>
<dbReference type="AlphaFoldDB" id="A0A5B7JDZ4"/>
<keyword evidence="1" id="KW-0106">Calcium</keyword>
<keyword evidence="5" id="KW-1185">Reference proteome</keyword>
<sequence>MAAWLAVVVVVVAAAAGVTEGQRENKVPVFLPDGDMKGFSLREDTPVGSSVYKLRGSDPEGTPVSFTVSGDYLSVDRNSGVVTLVQALDRESMAKIEAIITVTGMYSG</sequence>
<organism evidence="4 5">
    <name type="scientific">Portunus trituberculatus</name>
    <name type="common">Swimming crab</name>
    <name type="synonym">Neptunus trituberculatus</name>
    <dbReference type="NCBI Taxonomy" id="210409"/>
    <lineage>
        <taxon>Eukaryota</taxon>
        <taxon>Metazoa</taxon>
        <taxon>Ecdysozoa</taxon>
        <taxon>Arthropoda</taxon>
        <taxon>Crustacea</taxon>
        <taxon>Multicrustacea</taxon>
        <taxon>Malacostraca</taxon>
        <taxon>Eumalacostraca</taxon>
        <taxon>Eucarida</taxon>
        <taxon>Decapoda</taxon>
        <taxon>Pleocyemata</taxon>
        <taxon>Brachyura</taxon>
        <taxon>Eubrachyura</taxon>
        <taxon>Portunoidea</taxon>
        <taxon>Portunidae</taxon>
        <taxon>Portuninae</taxon>
        <taxon>Portunus</taxon>
    </lineage>
</organism>
<feature type="chain" id="PRO_5022859203" evidence="2">
    <location>
        <begin position="22"/>
        <end position="108"/>
    </location>
</feature>
<dbReference type="GO" id="GO:0007156">
    <property type="term" value="P:homophilic cell adhesion via plasma membrane adhesion molecules"/>
    <property type="evidence" value="ECO:0007669"/>
    <property type="project" value="InterPro"/>
</dbReference>
<protein>
    <submittedName>
        <fullName evidence="4">Cadherin-related family member 1</fullName>
    </submittedName>
</protein>
<name>A0A5B7JDZ4_PORTR</name>
<dbReference type="GO" id="GO:0016020">
    <property type="term" value="C:membrane"/>
    <property type="evidence" value="ECO:0007669"/>
    <property type="project" value="InterPro"/>
</dbReference>
<dbReference type="GO" id="GO:0005509">
    <property type="term" value="F:calcium ion binding"/>
    <property type="evidence" value="ECO:0007669"/>
    <property type="project" value="UniProtKB-UniRule"/>
</dbReference>
<dbReference type="PROSITE" id="PS50268">
    <property type="entry name" value="CADHERIN_2"/>
    <property type="match status" value="1"/>
</dbReference>
<dbReference type="InterPro" id="IPR002126">
    <property type="entry name" value="Cadherin-like_dom"/>
</dbReference>
<accession>A0A5B7JDZ4</accession>
<gene>
    <name evidence="4" type="primary">CDHR1</name>
    <name evidence="4" type="ORF">E2C01_090172</name>
</gene>
<feature type="domain" description="Cadherin" evidence="3">
    <location>
        <begin position="33"/>
        <end position="103"/>
    </location>
</feature>
<evidence type="ECO:0000313" key="4">
    <source>
        <dbReference type="EMBL" id="MPC94980.1"/>
    </source>
</evidence>
<dbReference type="EMBL" id="VSRR010100514">
    <property type="protein sequence ID" value="MPC94980.1"/>
    <property type="molecule type" value="Genomic_DNA"/>
</dbReference>
<dbReference type="Proteomes" id="UP000324222">
    <property type="component" value="Unassembled WGS sequence"/>
</dbReference>